<dbReference type="EMBL" id="WKPO01000029">
    <property type="protein sequence ID" value="MSB50308.1"/>
    <property type="molecule type" value="Genomic_DNA"/>
</dbReference>
<protein>
    <recommendedName>
        <fullName evidence="3">DUF2262 domain-containing protein</fullName>
    </recommendedName>
</protein>
<evidence type="ECO:0008006" key="3">
    <source>
        <dbReference type="Google" id="ProtNLM"/>
    </source>
</evidence>
<dbReference type="Proteomes" id="UP000429811">
    <property type="component" value="Unassembled WGS sequence"/>
</dbReference>
<dbReference type="AlphaFoldDB" id="A0A6I2RKK0"/>
<comment type="caution">
    <text evidence="1">The sequence shown here is derived from an EMBL/GenBank/DDBJ whole genome shotgun (WGS) entry which is preliminary data.</text>
</comment>
<accession>A0A6I2RKK0</accession>
<name>A0A6I2RKK0_FLAPL</name>
<evidence type="ECO:0000313" key="2">
    <source>
        <dbReference type="Proteomes" id="UP000429811"/>
    </source>
</evidence>
<dbReference type="RefSeq" id="WP_025543805.1">
    <property type="nucleotide sequence ID" value="NZ_WKPO01000029.1"/>
</dbReference>
<organism evidence="1 2">
    <name type="scientific">Flavonifractor plautii</name>
    <name type="common">Fusobacterium plautii</name>
    <dbReference type="NCBI Taxonomy" id="292800"/>
    <lineage>
        <taxon>Bacteria</taxon>
        <taxon>Bacillati</taxon>
        <taxon>Bacillota</taxon>
        <taxon>Clostridia</taxon>
        <taxon>Eubacteriales</taxon>
        <taxon>Oscillospiraceae</taxon>
        <taxon>Flavonifractor</taxon>
    </lineage>
</organism>
<proteinExistence type="predicted"/>
<sequence length="135" mass="15385">MTKDQLLSLWNADNWEVMSCGVYFTAHRADADKELHINCNDYTEAEILAMPFWERLAQELDELDRQAHEILQKEFPDDEDIPGLALTDITIDKSGCYGTFSLCYDTGDSPAGELYLNVSFDEQFVPSPKVGYDTF</sequence>
<gene>
    <name evidence="1" type="ORF">GKE90_16675</name>
</gene>
<reference evidence="1 2" key="1">
    <citation type="journal article" date="2019" name="Nat. Med.">
        <title>A library of human gut bacterial isolates paired with longitudinal multiomics data enables mechanistic microbiome research.</title>
        <authorList>
            <person name="Poyet M."/>
            <person name="Groussin M."/>
            <person name="Gibbons S.M."/>
            <person name="Avila-Pacheco J."/>
            <person name="Jiang X."/>
            <person name="Kearney S.M."/>
            <person name="Perrotta A.R."/>
            <person name="Berdy B."/>
            <person name="Zhao S."/>
            <person name="Lieberman T.D."/>
            <person name="Swanson P.K."/>
            <person name="Smith M."/>
            <person name="Roesemann S."/>
            <person name="Alexander J.E."/>
            <person name="Rich S.A."/>
            <person name="Livny J."/>
            <person name="Vlamakis H."/>
            <person name="Clish C."/>
            <person name="Bullock K."/>
            <person name="Deik A."/>
            <person name="Scott J."/>
            <person name="Pierce K.A."/>
            <person name="Xavier R.J."/>
            <person name="Alm E.J."/>
        </authorList>
    </citation>
    <scope>NUCLEOTIDE SEQUENCE [LARGE SCALE GENOMIC DNA]</scope>
    <source>
        <strain evidence="1 2">BIOML-A5</strain>
    </source>
</reference>
<evidence type="ECO:0000313" key="1">
    <source>
        <dbReference type="EMBL" id="MSB50308.1"/>
    </source>
</evidence>